<evidence type="ECO:0000256" key="1">
    <source>
        <dbReference type="SAM" id="MobiDB-lite"/>
    </source>
</evidence>
<dbReference type="Proteomes" id="UP000265520">
    <property type="component" value="Unassembled WGS sequence"/>
</dbReference>
<proteinExistence type="predicted"/>
<organism evidence="2 3">
    <name type="scientific">Trifolium medium</name>
    <dbReference type="NCBI Taxonomy" id="97028"/>
    <lineage>
        <taxon>Eukaryota</taxon>
        <taxon>Viridiplantae</taxon>
        <taxon>Streptophyta</taxon>
        <taxon>Embryophyta</taxon>
        <taxon>Tracheophyta</taxon>
        <taxon>Spermatophyta</taxon>
        <taxon>Magnoliopsida</taxon>
        <taxon>eudicotyledons</taxon>
        <taxon>Gunneridae</taxon>
        <taxon>Pentapetalae</taxon>
        <taxon>rosids</taxon>
        <taxon>fabids</taxon>
        <taxon>Fabales</taxon>
        <taxon>Fabaceae</taxon>
        <taxon>Papilionoideae</taxon>
        <taxon>50 kb inversion clade</taxon>
        <taxon>NPAAA clade</taxon>
        <taxon>Hologalegina</taxon>
        <taxon>IRL clade</taxon>
        <taxon>Trifolieae</taxon>
        <taxon>Trifolium</taxon>
    </lineage>
</organism>
<accession>A0A392NRQ1</accession>
<protein>
    <submittedName>
        <fullName evidence="2">Uncharacterized protein</fullName>
    </submittedName>
</protein>
<comment type="caution">
    <text evidence="2">The sequence shown here is derived from an EMBL/GenBank/DDBJ whole genome shotgun (WGS) entry which is preliminary data.</text>
</comment>
<sequence length="123" mass="14396">MHRSLQFSDQIKFLRRSAILNNQRQLEILYLPTNNFPSKSFQTLAAKVEWSSVRSNESRSCNFSVNIQPFLCSCVKRTLEQPEPPVSARCHPMRGVRMVASRLQRNRSHHRKTKATSRLKRLE</sequence>
<keyword evidence="3" id="KW-1185">Reference proteome</keyword>
<dbReference type="EMBL" id="LXQA010049278">
    <property type="protein sequence ID" value="MCI02493.1"/>
    <property type="molecule type" value="Genomic_DNA"/>
</dbReference>
<evidence type="ECO:0000313" key="2">
    <source>
        <dbReference type="EMBL" id="MCI02493.1"/>
    </source>
</evidence>
<feature type="compositionally biased region" description="Basic residues" evidence="1">
    <location>
        <begin position="104"/>
        <end position="123"/>
    </location>
</feature>
<name>A0A392NRQ1_9FABA</name>
<dbReference type="AlphaFoldDB" id="A0A392NRQ1"/>
<feature type="region of interest" description="Disordered" evidence="1">
    <location>
        <begin position="101"/>
        <end position="123"/>
    </location>
</feature>
<reference evidence="2 3" key="1">
    <citation type="journal article" date="2018" name="Front. Plant Sci.">
        <title>Red Clover (Trifolium pratense) and Zigzag Clover (T. medium) - A Picture of Genomic Similarities and Differences.</title>
        <authorList>
            <person name="Dluhosova J."/>
            <person name="Istvanek J."/>
            <person name="Nedelnik J."/>
            <person name="Repkova J."/>
        </authorList>
    </citation>
    <scope>NUCLEOTIDE SEQUENCE [LARGE SCALE GENOMIC DNA]</scope>
    <source>
        <strain evidence="3">cv. 10/8</strain>
        <tissue evidence="2">Leaf</tissue>
    </source>
</reference>
<evidence type="ECO:0000313" key="3">
    <source>
        <dbReference type="Proteomes" id="UP000265520"/>
    </source>
</evidence>